<dbReference type="Gene3D" id="3.30.420.40">
    <property type="match status" value="2"/>
</dbReference>
<organism evidence="2 3">
    <name type="scientific">Dactylosporangium siamense</name>
    <dbReference type="NCBI Taxonomy" id="685454"/>
    <lineage>
        <taxon>Bacteria</taxon>
        <taxon>Bacillati</taxon>
        <taxon>Actinomycetota</taxon>
        <taxon>Actinomycetes</taxon>
        <taxon>Micromonosporales</taxon>
        <taxon>Micromonosporaceae</taxon>
        <taxon>Dactylosporangium</taxon>
    </lineage>
</organism>
<evidence type="ECO:0000256" key="1">
    <source>
        <dbReference type="ARBA" id="ARBA00006479"/>
    </source>
</evidence>
<dbReference type="PANTHER" id="PTHR18964:SF173">
    <property type="entry name" value="GLUCOKINASE"/>
    <property type="match status" value="1"/>
</dbReference>
<dbReference type="EMBL" id="BONQ01000017">
    <property type="protein sequence ID" value="GIG42779.1"/>
    <property type="molecule type" value="Genomic_DNA"/>
</dbReference>
<keyword evidence="3" id="KW-1185">Reference proteome</keyword>
<dbReference type="InterPro" id="IPR049874">
    <property type="entry name" value="ROK_cs"/>
</dbReference>
<evidence type="ECO:0000313" key="3">
    <source>
        <dbReference type="Proteomes" id="UP000660611"/>
    </source>
</evidence>
<comment type="similarity">
    <text evidence="1">Belongs to the ROK (NagC/XylR) family.</text>
</comment>
<dbReference type="PROSITE" id="PS01125">
    <property type="entry name" value="ROK"/>
    <property type="match status" value="1"/>
</dbReference>
<evidence type="ECO:0000313" key="2">
    <source>
        <dbReference type="EMBL" id="GIG42779.1"/>
    </source>
</evidence>
<proteinExistence type="inferred from homology"/>
<dbReference type="PANTHER" id="PTHR18964">
    <property type="entry name" value="ROK (REPRESSOR, ORF, KINASE) FAMILY"/>
    <property type="match status" value="1"/>
</dbReference>
<dbReference type="InterPro" id="IPR043129">
    <property type="entry name" value="ATPase_NBD"/>
</dbReference>
<sequence>MAAQRIDPHTLWHPETGGAGRRVAETLRLYGPRTRAELVHLSGLSRPTVSSALADLGGADLVSEQVGAAAKPVGGRPASVVRLTRRAGIAVGVDVGRRHVRVALADLGHAVLTERQSRTDFDIDDRPREALDLGTTLVDAALHGIGATRADVVGVGLGVPAPITRDWRIGSPGMLPGWADVLPADELTARLSLPVRVDNDANLAALGEYVWGAGRGCADLVYVKLATGIGAGIVLDGRLYRGAAGTAGELGHVTLDARGPVCRCGNRGCVELSVGGRALLSHARLSHPDLTDLAGLITLAQAGDPGCRRLLADAGTQLGYALGNLVNLINPQRVLLGDELGAATDILREPLQRGLAETAFTAAAASVEVVQSALSLRAAALGGVALALGVDTVPFAAASPTL</sequence>
<dbReference type="Pfam" id="PF00480">
    <property type="entry name" value="ROK"/>
    <property type="match status" value="1"/>
</dbReference>
<dbReference type="Proteomes" id="UP000660611">
    <property type="component" value="Unassembled WGS sequence"/>
</dbReference>
<protein>
    <submittedName>
        <fullName evidence="2">Transcriptional regulator</fullName>
    </submittedName>
</protein>
<dbReference type="InterPro" id="IPR036388">
    <property type="entry name" value="WH-like_DNA-bd_sf"/>
</dbReference>
<reference evidence="2" key="1">
    <citation type="submission" date="2021-01" db="EMBL/GenBank/DDBJ databases">
        <title>Whole genome shotgun sequence of Dactylosporangium siamense NBRC 106093.</title>
        <authorList>
            <person name="Komaki H."/>
            <person name="Tamura T."/>
        </authorList>
    </citation>
    <scope>NUCLEOTIDE SEQUENCE</scope>
    <source>
        <strain evidence="2">NBRC 106093</strain>
    </source>
</reference>
<dbReference type="InterPro" id="IPR000600">
    <property type="entry name" value="ROK"/>
</dbReference>
<dbReference type="SUPFAM" id="SSF46785">
    <property type="entry name" value="Winged helix' DNA-binding domain"/>
    <property type="match status" value="1"/>
</dbReference>
<dbReference type="AlphaFoldDB" id="A0A919PF43"/>
<name>A0A919PF43_9ACTN</name>
<dbReference type="RefSeq" id="WP_203844657.1">
    <property type="nucleotide sequence ID" value="NZ_BAAAVW010000002.1"/>
</dbReference>
<accession>A0A919PF43</accession>
<gene>
    <name evidence="2" type="ORF">Dsi01nite_008200</name>
</gene>
<dbReference type="InterPro" id="IPR036390">
    <property type="entry name" value="WH_DNA-bd_sf"/>
</dbReference>
<dbReference type="SUPFAM" id="SSF53067">
    <property type="entry name" value="Actin-like ATPase domain"/>
    <property type="match status" value="1"/>
</dbReference>
<comment type="caution">
    <text evidence="2">The sequence shown here is derived from an EMBL/GenBank/DDBJ whole genome shotgun (WGS) entry which is preliminary data.</text>
</comment>
<dbReference type="Gene3D" id="1.10.10.10">
    <property type="entry name" value="Winged helix-like DNA-binding domain superfamily/Winged helix DNA-binding domain"/>
    <property type="match status" value="1"/>
</dbReference>